<proteinExistence type="predicted"/>
<dbReference type="InterPro" id="IPR050493">
    <property type="entry name" value="FAD-dep_Monooxygenase_BioMet"/>
</dbReference>
<comment type="caution">
    <text evidence="4">The sequence shown here is derived from an EMBL/GenBank/DDBJ whole genome shotgun (WGS) entry which is preliminary data.</text>
</comment>
<dbReference type="GO" id="GO:0004497">
    <property type="term" value="F:monooxygenase activity"/>
    <property type="evidence" value="ECO:0007669"/>
    <property type="project" value="UniProtKB-KW"/>
</dbReference>
<dbReference type="InterPro" id="IPR036188">
    <property type="entry name" value="FAD/NAD-bd_sf"/>
</dbReference>
<dbReference type="RefSeq" id="WP_243653785.1">
    <property type="nucleotide sequence ID" value="NZ_SMFZ01000002.1"/>
</dbReference>
<reference evidence="4 5" key="1">
    <citation type="submission" date="2019-03" db="EMBL/GenBank/DDBJ databases">
        <title>Sequencing the genomes of 1000 actinobacteria strains.</title>
        <authorList>
            <person name="Klenk H.-P."/>
        </authorList>
    </citation>
    <scope>NUCLEOTIDE SEQUENCE [LARGE SCALE GENOMIC DNA]</scope>
    <source>
        <strain evidence="4 5">DSM 44969</strain>
    </source>
</reference>
<keyword evidence="5" id="KW-1185">Reference proteome</keyword>
<organism evidence="4 5">
    <name type="scientific">Pseudonocardia endophytica</name>
    <dbReference type="NCBI Taxonomy" id="401976"/>
    <lineage>
        <taxon>Bacteria</taxon>
        <taxon>Bacillati</taxon>
        <taxon>Actinomycetota</taxon>
        <taxon>Actinomycetes</taxon>
        <taxon>Pseudonocardiales</taxon>
        <taxon>Pseudonocardiaceae</taxon>
        <taxon>Pseudonocardia</taxon>
    </lineage>
</organism>
<dbReference type="PANTHER" id="PTHR13789:SF309">
    <property type="entry name" value="PUTATIVE (AFU_ORTHOLOGUE AFUA_6G14510)-RELATED"/>
    <property type="match status" value="1"/>
</dbReference>
<dbReference type="EMBL" id="SMFZ01000002">
    <property type="protein sequence ID" value="TCK21507.1"/>
    <property type="molecule type" value="Genomic_DNA"/>
</dbReference>
<dbReference type="SUPFAM" id="SSF51905">
    <property type="entry name" value="FAD/NAD(P)-binding domain"/>
    <property type="match status" value="1"/>
</dbReference>
<gene>
    <name evidence="4" type="ORF">EV378_5495</name>
</gene>
<evidence type="ECO:0000259" key="3">
    <source>
        <dbReference type="Pfam" id="PF01494"/>
    </source>
</evidence>
<feature type="domain" description="FAD-binding" evidence="3">
    <location>
        <begin position="282"/>
        <end position="351"/>
    </location>
</feature>
<evidence type="ECO:0000313" key="4">
    <source>
        <dbReference type="EMBL" id="TCK21507.1"/>
    </source>
</evidence>
<evidence type="ECO:0000256" key="1">
    <source>
        <dbReference type="ARBA" id="ARBA00023002"/>
    </source>
</evidence>
<dbReference type="SUPFAM" id="SSF54373">
    <property type="entry name" value="FAD-linked reductases, C-terminal domain"/>
    <property type="match status" value="1"/>
</dbReference>
<dbReference type="InterPro" id="IPR002938">
    <property type="entry name" value="FAD-bd"/>
</dbReference>
<dbReference type="PRINTS" id="PR00420">
    <property type="entry name" value="RNGMNOXGNASE"/>
</dbReference>
<sequence length="400" mass="42084">MDGSVAIVGAGIGGLSLALSLHARGVPVTVHEQATELREVGAAVALSANGLRPLAELGLLDELDAVATEPSELIHRGWRTHDRITGFAVGVDGSYRARFGAPYLGIHRAEFQRVLAGACPDGMIRLGSRVESVVDLGDRVELRLAGDEIAHAAVAVGADGVHSRLRQSVAPGSGPVYTGTSGFRGLVPVADVPSLPDPTAIQFWMGPDAHLLHYAIDPDAGRINFLAVLEGPDEWSGGAGPQAVPDGTLAAAFGGWAPAVREMVTAVPQSDRWPLYTLPPLNRWSDGRVVLIGDAAHTMLPHHGQGANQSLEDAAVLADLLVAPEARTGGHAAAFARYERLRRARTRKVQRSSLVTSDLLHLPDGDEAAARDARLAGLDPWLAWIHGVDARESTRALPVG</sequence>
<evidence type="ECO:0000256" key="2">
    <source>
        <dbReference type="ARBA" id="ARBA00023033"/>
    </source>
</evidence>
<name>A0A4R1HH35_PSEEN</name>
<protein>
    <submittedName>
        <fullName evidence="4">Salicylate hydroxylase</fullName>
    </submittedName>
</protein>
<keyword evidence="1" id="KW-0560">Oxidoreductase</keyword>
<accession>A0A4R1HH35</accession>
<dbReference type="Proteomes" id="UP000295560">
    <property type="component" value="Unassembled WGS sequence"/>
</dbReference>
<feature type="domain" description="FAD-binding" evidence="3">
    <location>
        <begin position="4"/>
        <end position="206"/>
    </location>
</feature>
<dbReference type="PANTHER" id="PTHR13789">
    <property type="entry name" value="MONOOXYGENASE"/>
    <property type="match status" value="1"/>
</dbReference>
<dbReference type="Gene3D" id="3.50.50.60">
    <property type="entry name" value="FAD/NAD(P)-binding domain"/>
    <property type="match status" value="1"/>
</dbReference>
<dbReference type="GO" id="GO:0071949">
    <property type="term" value="F:FAD binding"/>
    <property type="evidence" value="ECO:0007669"/>
    <property type="project" value="InterPro"/>
</dbReference>
<evidence type="ECO:0000313" key="5">
    <source>
        <dbReference type="Proteomes" id="UP000295560"/>
    </source>
</evidence>
<dbReference type="Pfam" id="PF01494">
    <property type="entry name" value="FAD_binding_3"/>
    <property type="match status" value="2"/>
</dbReference>
<dbReference type="AlphaFoldDB" id="A0A4R1HH35"/>
<keyword evidence="2" id="KW-0503">Monooxygenase</keyword>